<dbReference type="Proteomes" id="UP001204144">
    <property type="component" value="Unassembled WGS sequence"/>
</dbReference>
<dbReference type="EMBL" id="RJUF01000039">
    <property type="protein sequence ID" value="MCP9763783.1"/>
    <property type="molecule type" value="Genomic_DNA"/>
</dbReference>
<dbReference type="PANTHER" id="PTHR21599:SF0">
    <property type="entry name" value="GLYCERATE KINASE"/>
    <property type="match status" value="1"/>
</dbReference>
<evidence type="ECO:0000256" key="4">
    <source>
        <dbReference type="PIRNR" id="PIRNR006078"/>
    </source>
</evidence>
<dbReference type="PIRSF" id="PIRSF006078">
    <property type="entry name" value="GlxK"/>
    <property type="match status" value="1"/>
</dbReference>
<accession>A0AAE3H2M7</accession>
<dbReference type="RefSeq" id="WP_255037552.1">
    <property type="nucleotide sequence ID" value="NZ_RJUF01000039.1"/>
</dbReference>
<gene>
    <name evidence="5" type="ORF">EGI31_12540</name>
</gene>
<dbReference type="Pfam" id="PF02595">
    <property type="entry name" value="Gly_kinase"/>
    <property type="match status" value="1"/>
</dbReference>
<dbReference type="Gene3D" id="3.90.1510.10">
    <property type="entry name" value="Glycerate kinase, domain 2"/>
    <property type="match status" value="1"/>
</dbReference>
<dbReference type="InterPro" id="IPR036129">
    <property type="entry name" value="Glycerate_kinase_sf"/>
</dbReference>
<evidence type="ECO:0000256" key="2">
    <source>
        <dbReference type="ARBA" id="ARBA00022679"/>
    </source>
</evidence>
<dbReference type="AlphaFoldDB" id="A0AAE3H2M7"/>
<evidence type="ECO:0000313" key="6">
    <source>
        <dbReference type="Proteomes" id="UP001204144"/>
    </source>
</evidence>
<proteinExistence type="inferred from homology"/>
<dbReference type="InterPro" id="IPR018193">
    <property type="entry name" value="Glyc_kinase_flavodox-like_fold"/>
</dbReference>
<evidence type="ECO:0000313" key="5">
    <source>
        <dbReference type="EMBL" id="MCP9763783.1"/>
    </source>
</evidence>
<dbReference type="GO" id="GO:0031388">
    <property type="term" value="P:organic acid phosphorylation"/>
    <property type="evidence" value="ECO:0007669"/>
    <property type="project" value="UniProtKB-UniRule"/>
</dbReference>
<sequence length="367" mass="39592">MRILIAPDSFKDSLSAAKVAESLARGIKSTFPEAEITLLPLADGGEGTLEAIKGDLEYVKCMASDPLFRKIESKYLWDEKTKTAFVEMAQISGLELVTENERNPLKTTTLGTGELIANALKRKAKKVILFVGGSATNDGGIGMAAALGYIFLDKKGNTLNPTGENLNFIHDFDYQPTFDLSKTEFIVATDVTNPFYGENGAAHIYAKQKGANPEQIDFLDKGLQNLNRVLKKNKNIDLQTVAGSGAAGGLAGGAYAFLGAKVVSAAEEIFKICDLETKIEQSDIIVSGEGRIDSQTWNGKLISKLLENAKQKSVILVGGSVETDLSKQLNIIKAYQIKTPEMTLDYAKANAAELLFETGKEIGNLLN</sequence>
<comment type="caution">
    <text evidence="5">The sequence shown here is derived from an EMBL/GenBank/DDBJ whole genome shotgun (WGS) entry which is preliminary data.</text>
</comment>
<evidence type="ECO:0000256" key="1">
    <source>
        <dbReference type="ARBA" id="ARBA00006284"/>
    </source>
</evidence>
<dbReference type="PANTHER" id="PTHR21599">
    <property type="entry name" value="GLYCERATE KINASE"/>
    <property type="match status" value="1"/>
</dbReference>
<dbReference type="InterPro" id="IPR004381">
    <property type="entry name" value="Glycerate_kinase"/>
</dbReference>
<keyword evidence="3 4" id="KW-0418">Kinase</keyword>
<organism evidence="5 6">
    <name type="scientific">Lacihabitans soyangensis</name>
    <dbReference type="NCBI Taxonomy" id="869394"/>
    <lineage>
        <taxon>Bacteria</taxon>
        <taxon>Pseudomonadati</taxon>
        <taxon>Bacteroidota</taxon>
        <taxon>Cytophagia</taxon>
        <taxon>Cytophagales</taxon>
        <taxon>Leadbetterellaceae</taxon>
        <taxon>Lacihabitans</taxon>
    </lineage>
</organism>
<dbReference type="NCBIfam" id="TIGR00045">
    <property type="entry name" value="glycerate kinase"/>
    <property type="match status" value="1"/>
</dbReference>
<dbReference type="InterPro" id="IPR018197">
    <property type="entry name" value="Glycerate_kinase_RE-like"/>
</dbReference>
<evidence type="ECO:0000256" key="3">
    <source>
        <dbReference type="ARBA" id="ARBA00022777"/>
    </source>
</evidence>
<comment type="similarity">
    <text evidence="1 4">Belongs to the glycerate kinase type-1 family.</text>
</comment>
<dbReference type="Gene3D" id="3.40.50.10350">
    <property type="entry name" value="Glycerate kinase, domain 1"/>
    <property type="match status" value="1"/>
</dbReference>
<dbReference type="SUPFAM" id="SSF110738">
    <property type="entry name" value="Glycerate kinase I"/>
    <property type="match status" value="1"/>
</dbReference>
<keyword evidence="2 4" id="KW-0808">Transferase</keyword>
<name>A0AAE3H2M7_9BACT</name>
<keyword evidence="6" id="KW-1185">Reference proteome</keyword>
<reference evidence="5 6" key="1">
    <citation type="submission" date="2018-11" db="EMBL/GenBank/DDBJ databases">
        <title>Novel bacteria species description.</title>
        <authorList>
            <person name="Han J.-H."/>
        </authorList>
    </citation>
    <scope>NUCLEOTIDE SEQUENCE [LARGE SCALE GENOMIC DNA]</scope>
    <source>
        <strain evidence="5 6">KCTC23259</strain>
    </source>
</reference>
<dbReference type="GO" id="GO:0008887">
    <property type="term" value="F:glycerate kinase activity"/>
    <property type="evidence" value="ECO:0007669"/>
    <property type="project" value="UniProtKB-UniRule"/>
</dbReference>
<protein>
    <submittedName>
        <fullName evidence="5">Glycerate kinase</fullName>
    </submittedName>
</protein>